<proteinExistence type="predicted"/>
<dbReference type="PANTHER" id="PTHR44051:SF8">
    <property type="entry name" value="GLUTATHIONE S-TRANSFERASE GSTA"/>
    <property type="match status" value="1"/>
</dbReference>
<dbReference type="PANTHER" id="PTHR44051">
    <property type="entry name" value="GLUTATHIONE S-TRANSFERASE-RELATED"/>
    <property type="match status" value="1"/>
</dbReference>
<dbReference type="AlphaFoldDB" id="A0A0B3S015"/>
<dbReference type="Gene3D" id="3.40.30.10">
    <property type="entry name" value="Glutaredoxin"/>
    <property type="match status" value="1"/>
</dbReference>
<feature type="domain" description="GST C-terminal" evidence="2">
    <location>
        <begin position="96"/>
        <end position="224"/>
    </location>
</feature>
<gene>
    <name evidence="3" type="ORF">OA50_05579</name>
</gene>
<dbReference type="Gene3D" id="1.20.1050.10">
    <property type="match status" value="1"/>
</dbReference>
<evidence type="ECO:0000259" key="2">
    <source>
        <dbReference type="PROSITE" id="PS50405"/>
    </source>
</evidence>
<keyword evidence="4" id="KW-1185">Reference proteome</keyword>
<dbReference type="RefSeq" id="WP_043146991.1">
    <property type="nucleotide sequence ID" value="NZ_JSUQ01000038.1"/>
</dbReference>
<dbReference type="GO" id="GO:0004364">
    <property type="term" value="F:glutathione transferase activity"/>
    <property type="evidence" value="ECO:0007669"/>
    <property type="project" value="UniProtKB-EC"/>
</dbReference>
<evidence type="ECO:0000313" key="4">
    <source>
        <dbReference type="Proteomes" id="UP000030960"/>
    </source>
</evidence>
<dbReference type="PROSITE" id="PS50404">
    <property type="entry name" value="GST_NTER"/>
    <property type="match status" value="1"/>
</dbReference>
<feature type="domain" description="GST N-terminal" evidence="1">
    <location>
        <begin position="14"/>
        <end position="93"/>
    </location>
</feature>
<dbReference type="InterPro" id="IPR036249">
    <property type="entry name" value="Thioredoxin-like_sf"/>
</dbReference>
<dbReference type="EC" id="2.5.1.18" evidence="3"/>
<sequence length="239" mass="26676">MPVDPEAAITITAYDWVPDFAQGQVRDLRVRWALEETGQNYAVRYLSQGQQKEAAHRALQPFGQVPTYEEGDLTLFESGAIVWHIAERFPGLRPSDPAAQCRSLEWMIAALNTLEPPIMDRAQMTIFEVAEPWAKLRLPGIDERINERLQEASDRLGTAESFGGSFSAGDLMMVSVLRIIEGEGFVEAFPNLADYVARATERPAFQQALSDQLAGFTGNPPPGFDEWMAEFKRKQGELA</sequence>
<dbReference type="SFLD" id="SFLDS00019">
    <property type="entry name" value="Glutathione_Transferase_(cytos"/>
    <property type="match status" value="1"/>
</dbReference>
<dbReference type="CDD" id="cd03046">
    <property type="entry name" value="GST_N_GTT1_like"/>
    <property type="match status" value="1"/>
</dbReference>
<dbReference type="EMBL" id="JSUQ01000038">
    <property type="protein sequence ID" value="KHQ49851.1"/>
    <property type="molecule type" value="Genomic_DNA"/>
</dbReference>
<dbReference type="SFLD" id="SFLDG00358">
    <property type="entry name" value="Main_(cytGST)"/>
    <property type="match status" value="1"/>
</dbReference>
<dbReference type="FunFam" id="3.40.30.10:FF:000331">
    <property type="entry name" value="Glutathione S-transferase"/>
    <property type="match status" value="1"/>
</dbReference>
<dbReference type="PATRIC" id="fig|1515334.3.peg.5581"/>
<reference evidence="3 4" key="1">
    <citation type="submission" date="2014-10" db="EMBL/GenBank/DDBJ databases">
        <title>Genome sequence of Ponticoccus sp. strain UMTAT08 isolated from clonal culture of toxic dinoflagellate Alexandrium tamiyavanichii.</title>
        <authorList>
            <person name="Gan H.Y."/>
            <person name="Muhd D.-D."/>
            <person name="Mohd Noor M.E."/>
            <person name="Yeong Y.S."/>
            <person name="Usup G."/>
        </authorList>
    </citation>
    <scope>NUCLEOTIDE SEQUENCE [LARGE SCALE GENOMIC DNA]</scope>
    <source>
        <strain evidence="3 4">UMTAT08</strain>
    </source>
</reference>
<accession>A0A0B3S015</accession>
<comment type="caution">
    <text evidence="3">The sequence shown here is derived from an EMBL/GenBank/DDBJ whole genome shotgun (WGS) entry which is preliminary data.</text>
</comment>
<organism evidence="3 4">
    <name type="scientific">Mameliella alba</name>
    <dbReference type="NCBI Taxonomy" id="561184"/>
    <lineage>
        <taxon>Bacteria</taxon>
        <taxon>Pseudomonadati</taxon>
        <taxon>Pseudomonadota</taxon>
        <taxon>Alphaproteobacteria</taxon>
        <taxon>Rhodobacterales</taxon>
        <taxon>Roseobacteraceae</taxon>
        <taxon>Mameliella</taxon>
    </lineage>
</organism>
<dbReference type="InterPro" id="IPR040079">
    <property type="entry name" value="Glutathione_S-Trfase"/>
</dbReference>
<dbReference type="SUPFAM" id="SSF52833">
    <property type="entry name" value="Thioredoxin-like"/>
    <property type="match status" value="1"/>
</dbReference>
<evidence type="ECO:0000259" key="1">
    <source>
        <dbReference type="PROSITE" id="PS50404"/>
    </source>
</evidence>
<dbReference type="InterPro" id="IPR036282">
    <property type="entry name" value="Glutathione-S-Trfase_C_sf"/>
</dbReference>
<name>A0A0B3S015_9RHOB</name>
<dbReference type="InterPro" id="IPR004045">
    <property type="entry name" value="Glutathione_S-Trfase_N"/>
</dbReference>
<protein>
    <submittedName>
        <fullName evidence="3">Glutathione S-transferase</fullName>
        <ecNumber evidence="3">2.5.1.18</ecNumber>
    </submittedName>
</protein>
<dbReference type="Proteomes" id="UP000030960">
    <property type="component" value="Unassembled WGS sequence"/>
</dbReference>
<evidence type="ECO:0000313" key="3">
    <source>
        <dbReference type="EMBL" id="KHQ49851.1"/>
    </source>
</evidence>
<dbReference type="SUPFAM" id="SSF47616">
    <property type="entry name" value="GST C-terminal domain-like"/>
    <property type="match status" value="1"/>
</dbReference>
<dbReference type="InterPro" id="IPR010987">
    <property type="entry name" value="Glutathione-S-Trfase_C-like"/>
</dbReference>
<dbReference type="CDD" id="cd03207">
    <property type="entry name" value="GST_C_8"/>
    <property type="match status" value="1"/>
</dbReference>
<dbReference type="OrthoDB" id="9811242at2"/>
<dbReference type="PROSITE" id="PS50405">
    <property type="entry name" value="GST_CTER"/>
    <property type="match status" value="1"/>
</dbReference>
<dbReference type="Pfam" id="PF02798">
    <property type="entry name" value="GST_N"/>
    <property type="match status" value="1"/>
</dbReference>
<keyword evidence="3" id="KW-0808">Transferase</keyword>